<evidence type="ECO:0000259" key="2">
    <source>
        <dbReference type="PROSITE" id="PS50279"/>
    </source>
</evidence>
<sequence length="99" mass="11143">MCSCEDLTHQCGPAQVSLLIVSFLPADPCSLPLDEGNCSRFTLRWYYNQRVAECRPFIYSGCGGNLNRFYAKEDCDHQCTHHVDTGKKARQGSHGLFLL</sequence>
<feature type="domain" description="BPTI/Kunitz inhibitor" evidence="2">
    <location>
        <begin position="29"/>
        <end position="79"/>
    </location>
</feature>
<evidence type="ECO:0000313" key="4">
    <source>
        <dbReference type="Proteomes" id="UP000594220"/>
    </source>
</evidence>
<dbReference type="InterPro" id="IPR036880">
    <property type="entry name" value="Kunitz_BPTI_sf"/>
</dbReference>
<reference evidence="3" key="1">
    <citation type="submission" date="2025-08" db="UniProtKB">
        <authorList>
            <consortium name="Ensembl"/>
        </authorList>
    </citation>
    <scope>IDENTIFICATION</scope>
</reference>
<dbReference type="InterPro" id="IPR002223">
    <property type="entry name" value="Kunitz_BPTI"/>
</dbReference>
<dbReference type="PANTHER" id="PTHR10083">
    <property type="entry name" value="KUNITZ-TYPE PROTEASE INHIBITOR-RELATED"/>
    <property type="match status" value="1"/>
</dbReference>
<dbReference type="Ensembl" id="ENSCPRT00005030639.1">
    <property type="protein sequence ID" value="ENSCPRP00005026221.1"/>
    <property type="gene ID" value="ENSCPRG00005018191.1"/>
</dbReference>
<dbReference type="PROSITE" id="PS00280">
    <property type="entry name" value="BPTI_KUNITZ_1"/>
    <property type="match status" value="1"/>
</dbReference>
<dbReference type="Gene3D" id="4.10.410.10">
    <property type="entry name" value="Pancreatic trypsin inhibitor Kunitz domain"/>
    <property type="match status" value="1"/>
</dbReference>
<name>A0A7M4FJQ7_CROPO</name>
<dbReference type="GeneTree" id="ENSGT01140000282753"/>
<dbReference type="PRINTS" id="PR00759">
    <property type="entry name" value="BASICPTASE"/>
</dbReference>
<proteinExistence type="predicted"/>
<dbReference type="AlphaFoldDB" id="A0A7M4FJQ7"/>
<reference evidence="3" key="2">
    <citation type="submission" date="2025-09" db="UniProtKB">
        <authorList>
            <consortium name="Ensembl"/>
        </authorList>
    </citation>
    <scope>IDENTIFICATION</scope>
</reference>
<organism evidence="3 4">
    <name type="scientific">Crocodylus porosus</name>
    <name type="common">Saltwater crocodile</name>
    <name type="synonym">Estuarine crocodile</name>
    <dbReference type="NCBI Taxonomy" id="8502"/>
    <lineage>
        <taxon>Eukaryota</taxon>
        <taxon>Metazoa</taxon>
        <taxon>Chordata</taxon>
        <taxon>Craniata</taxon>
        <taxon>Vertebrata</taxon>
        <taxon>Euteleostomi</taxon>
        <taxon>Archelosauria</taxon>
        <taxon>Archosauria</taxon>
        <taxon>Crocodylia</taxon>
        <taxon>Longirostres</taxon>
        <taxon>Crocodylidae</taxon>
        <taxon>Crocodylus</taxon>
    </lineage>
</organism>
<dbReference type="SUPFAM" id="SSF57362">
    <property type="entry name" value="BPTI-like"/>
    <property type="match status" value="1"/>
</dbReference>
<keyword evidence="1" id="KW-1015">Disulfide bond</keyword>
<dbReference type="OMA" id="NANTFNQ"/>
<dbReference type="PROSITE" id="PS50279">
    <property type="entry name" value="BPTI_KUNITZ_2"/>
    <property type="match status" value="1"/>
</dbReference>
<keyword evidence="4" id="KW-1185">Reference proteome</keyword>
<protein>
    <recommendedName>
        <fullName evidence="2">BPTI/Kunitz inhibitor domain-containing protein</fullName>
    </recommendedName>
</protein>
<dbReference type="InterPro" id="IPR020901">
    <property type="entry name" value="Prtase_inh_Kunz-CS"/>
</dbReference>
<dbReference type="InterPro" id="IPR050098">
    <property type="entry name" value="TFPI/VKTCI-like"/>
</dbReference>
<dbReference type="SMART" id="SM00131">
    <property type="entry name" value="KU"/>
    <property type="match status" value="1"/>
</dbReference>
<dbReference type="FunFam" id="4.10.410.10:FF:000020">
    <property type="entry name" value="Collagen, type VI, alpha 3"/>
    <property type="match status" value="1"/>
</dbReference>
<evidence type="ECO:0000256" key="1">
    <source>
        <dbReference type="ARBA" id="ARBA00023157"/>
    </source>
</evidence>
<dbReference type="Pfam" id="PF00014">
    <property type="entry name" value="Kunitz_BPTI"/>
    <property type="match status" value="1"/>
</dbReference>
<dbReference type="Proteomes" id="UP000594220">
    <property type="component" value="Unplaced"/>
</dbReference>
<accession>A0A7M4FJQ7</accession>
<dbReference type="GO" id="GO:0004867">
    <property type="term" value="F:serine-type endopeptidase inhibitor activity"/>
    <property type="evidence" value="ECO:0007669"/>
    <property type="project" value="InterPro"/>
</dbReference>
<evidence type="ECO:0000313" key="3">
    <source>
        <dbReference type="Ensembl" id="ENSCPRP00005026221.1"/>
    </source>
</evidence>